<dbReference type="Gene3D" id="3.60.15.10">
    <property type="entry name" value="Ribonuclease Z/Hydroxyacylglutathione hydrolase-like"/>
    <property type="match status" value="1"/>
</dbReference>
<comment type="cofactor">
    <cofactor evidence="1">
        <name>Zn(2+)</name>
        <dbReference type="ChEBI" id="CHEBI:29105"/>
    </cofactor>
</comment>
<dbReference type="EMBL" id="AUZJ01000039">
    <property type="protein sequence ID" value="ERF60570.1"/>
    <property type="molecule type" value="Genomic_DNA"/>
</dbReference>
<evidence type="ECO:0000256" key="4">
    <source>
        <dbReference type="ARBA" id="ARBA00022801"/>
    </source>
</evidence>
<evidence type="ECO:0000313" key="8">
    <source>
        <dbReference type="EMBL" id="ERK03176.1"/>
    </source>
</evidence>
<gene>
    <name evidence="8" type="ORF">HMPREF0860_2262</name>
    <name evidence="7" type="ORF">HMPREF1325_1033</name>
</gene>
<dbReference type="Proteomes" id="UP000016412">
    <property type="component" value="Unassembled WGS sequence"/>
</dbReference>
<dbReference type="OrthoDB" id="9802897at2"/>
<dbReference type="STRING" id="1125725.HMPREF1325_1033"/>
<sequence>MTNYTITPINTGLVNSNKATYLYHFSTHKFYDVTGDVKLPVTVFLVQGGGRKIMVDLGMSDTEIAGKYHHPGSIQSEGMAVHEQLTKLGIDPKEITDVIFTHLHWDHVYNLDKFPNADLYVQRKEYDFAVNPIPIYYKSYEYPVIGREPQFKGRAFNFLDGEAKIMDGIYVYPSPGHSVAHQTVVVNTSEGQYHCCGDLIFTYDNLKEIPQIHYEITPPGRFLNIVDEWNSIVELKRRAKSIEFILPTHAPEMLDIIASGRVYGK</sequence>
<dbReference type="GO" id="GO:0046872">
    <property type="term" value="F:metal ion binding"/>
    <property type="evidence" value="ECO:0007669"/>
    <property type="project" value="UniProtKB-KW"/>
</dbReference>
<evidence type="ECO:0000256" key="2">
    <source>
        <dbReference type="ARBA" id="ARBA00007749"/>
    </source>
</evidence>
<keyword evidence="3" id="KW-0479">Metal-binding</keyword>
<dbReference type="AlphaFoldDB" id="U2LFW4"/>
<keyword evidence="5" id="KW-0862">Zinc</keyword>
<evidence type="ECO:0000313" key="7">
    <source>
        <dbReference type="EMBL" id="ERF60570.1"/>
    </source>
</evidence>
<dbReference type="EMBL" id="AVQI01000042">
    <property type="protein sequence ID" value="ERK03176.1"/>
    <property type="molecule type" value="Genomic_DNA"/>
</dbReference>
<dbReference type="InterPro" id="IPR001279">
    <property type="entry name" value="Metallo-B-lactamas"/>
</dbReference>
<evidence type="ECO:0000313" key="9">
    <source>
        <dbReference type="Proteomes" id="UP000016412"/>
    </source>
</evidence>
<accession>U2LFW4</accession>
<dbReference type="PANTHER" id="PTHR42978:SF7">
    <property type="entry name" value="METALLO-HYDROLASE RV2300C-RELATED"/>
    <property type="match status" value="1"/>
</dbReference>
<dbReference type="Proteomes" id="UP000016646">
    <property type="component" value="Unassembled WGS sequence"/>
</dbReference>
<dbReference type="RefSeq" id="WP_021330441.1">
    <property type="nucleotide sequence ID" value="NZ_AUZJ01000039.1"/>
</dbReference>
<comment type="similarity">
    <text evidence="2">Belongs to the metallo-beta-lactamase superfamily.</text>
</comment>
<dbReference type="eggNOG" id="COG0491">
    <property type="taxonomic scope" value="Bacteria"/>
</dbReference>
<evidence type="ECO:0000256" key="1">
    <source>
        <dbReference type="ARBA" id="ARBA00001947"/>
    </source>
</evidence>
<evidence type="ECO:0000256" key="3">
    <source>
        <dbReference type="ARBA" id="ARBA00022723"/>
    </source>
</evidence>
<dbReference type="SMART" id="SM00849">
    <property type="entry name" value="Lactamase_B"/>
    <property type="match status" value="1"/>
</dbReference>
<dbReference type="PANTHER" id="PTHR42978">
    <property type="entry name" value="QUORUM-QUENCHING LACTONASE YTNP-RELATED-RELATED"/>
    <property type="match status" value="1"/>
</dbReference>
<reference evidence="9 10" key="1">
    <citation type="submission" date="2013-08" db="EMBL/GenBank/DDBJ databases">
        <authorList>
            <person name="Durkin A.S."/>
            <person name="Haft D.R."/>
            <person name="McCorrison J."/>
            <person name="Torralba M."/>
            <person name="Gillis M."/>
            <person name="Haft D.H."/>
            <person name="Methe B."/>
            <person name="Sutton G."/>
            <person name="Nelson K.E."/>
        </authorList>
    </citation>
    <scope>NUCLEOTIDE SEQUENCE [LARGE SCALE GENOMIC DNA]</scope>
    <source>
        <strain evidence="8 10">ATCC 35536</strain>
        <strain evidence="7 9">VPI DR56BR1116</strain>
    </source>
</reference>
<dbReference type="Pfam" id="PF00753">
    <property type="entry name" value="Lactamase_B"/>
    <property type="match status" value="1"/>
</dbReference>
<dbReference type="CDD" id="cd07729">
    <property type="entry name" value="AHL_lactonase_MBL-fold"/>
    <property type="match status" value="1"/>
</dbReference>
<dbReference type="InterPro" id="IPR036866">
    <property type="entry name" value="RibonucZ/Hydroxyglut_hydro"/>
</dbReference>
<organism evidence="7 9">
    <name type="scientific">Treponema socranskii subsp. socranskii VPI DR56BR1116 = ATCC 35536</name>
    <dbReference type="NCBI Taxonomy" id="1125725"/>
    <lineage>
        <taxon>Bacteria</taxon>
        <taxon>Pseudomonadati</taxon>
        <taxon>Spirochaetota</taxon>
        <taxon>Spirochaetia</taxon>
        <taxon>Spirochaetales</taxon>
        <taxon>Treponemataceae</taxon>
        <taxon>Treponema</taxon>
    </lineage>
</organism>
<protein>
    <submittedName>
        <fullName evidence="7">Metallo-beta-lactamase domain protein</fullName>
    </submittedName>
</protein>
<dbReference type="GO" id="GO:0016787">
    <property type="term" value="F:hydrolase activity"/>
    <property type="evidence" value="ECO:0007669"/>
    <property type="project" value="UniProtKB-KW"/>
</dbReference>
<evidence type="ECO:0000256" key="5">
    <source>
        <dbReference type="ARBA" id="ARBA00022833"/>
    </source>
</evidence>
<keyword evidence="10" id="KW-1185">Reference proteome</keyword>
<dbReference type="InterPro" id="IPR051013">
    <property type="entry name" value="MBL_superfamily_lactonases"/>
</dbReference>
<comment type="caution">
    <text evidence="7">The sequence shown here is derived from an EMBL/GenBank/DDBJ whole genome shotgun (WGS) entry which is preliminary data.</text>
</comment>
<evidence type="ECO:0000313" key="10">
    <source>
        <dbReference type="Proteomes" id="UP000016646"/>
    </source>
</evidence>
<name>U2LFW4_TRESO</name>
<dbReference type="PATRIC" id="fig|1125725.3.peg.1468"/>
<keyword evidence="4" id="KW-0378">Hydrolase</keyword>
<dbReference type="SUPFAM" id="SSF56281">
    <property type="entry name" value="Metallo-hydrolase/oxidoreductase"/>
    <property type="match status" value="1"/>
</dbReference>
<feature type="domain" description="Metallo-beta-lactamase" evidence="6">
    <location>
        <begin position="40"/>
        <end position="249"/>
    </location>
</feature>
<evidence type="ECO:0000259" key="6">
    <source>
        <dbReference type="SMART" id="SM00849"/>
    </source>
</evidence>
<proteinExistence type="inferred from homology"/>